<organism evidence="1 2">
    <name type="scientific">Scutellospora calospora</name>
    <dbReference type="NCBI Taxonomy" id="85575"/>
    <lineage>
        <taxon>Eukaryota</taxon>
        <taxon>Fungi</taxon>
        <taxon>Fungi incertae sedis</taxon>
        <taxon>Mucoromycota</taxon>
        <taxon>Glomeromycotina</taxon>
        <taxon>Glomeromycetes</taxon>
        <taxon>Diversisporales</taxon>
        <taxon>Gigasporaceae</taxon>
        <taxon>Scutellospora</taxon>
    </lineage>
</organism>
<dbReference type="EMBL" id="CAJVPM010013375">
    <property type="protein sequence ID" value="CAG8594502.1"/>
    <property type="molecule type" value="Genomic_DNA"/>
</dbReference>
<protein>
    <submittedName>
        <fullName evidence="1">8611_t:CDS:1</fullName>
    </submittedName>
</protein>
<dbReference type="Proteomes" id="UP000789860">
    <property type="component" value="Unassembled WGS sequence"/>
</dbReference>
<reference evidence="1" key="1">
    <citation type="submission" date="2021-06" db="EMBL/GenBank/DDBJ databases">
        <authorList>
            <person name="Kallberg Y."/>
            <person name="Tangrot J."/>
            <person name="Rosling A."/>
        </authorList>
    </citation>
    <scope>NUCLEOTIDE SEQUENCE</scope>
    <source>
        <strain evidence="1">AU212A</strain>
    </source>
</reference>
<accession>A0ACA9MS01</accession>
<comment type="caution">
    <text evidence="1">The sequence shown here is derived from an EMBL/GenBank/DDBJ whole genome shotgun (WGS) entry which is preliminary data.</text>
</comment>
<evidence type="ECO:0000313" key="1">
    <source>
        <dbReference type="EMBL" id="CAG8594502.1"/>
    </source>
</evidence>
<evidence type="ECO:0000313" key="2">
    <source>
        <dbReference type="Proteomes" id="UP000789860"/>
    </source>
</evidence>
<sequence length="282" mass="32913">HQESFSKDLKNIDINSSKEFNNSEYINIDTSEVLNNSKDINIDSSEKLNNPEDVNMDFLEESNYSQEDNDINFSEEFISDDSYLEHFITISSESSNNLTNIKNIRRFKDWRHNLLLMPIYSRTINISAKKTSSNSKNIKDTYYLSIKDIIWHVLNNLSLMKYMYFGPGCEVTNKTEYWHGSLWAESSLYGQDSIKINKHNIEKLGRIRAIIMSDNTLKLKVQKIIEYHELPKKFYNNNRQHRSQLGEVWLIDNSLELNSIILIELQDVIGHASITTSSHKDS</sequence>
<proteinExistence type="predicted"/>
<feature type="non-terminal residue" evidence="1">
    <location>
        <position position="1"/>
    </location>
</feature>
<keyword evidence="2" id="KW-1185">Reference proteome</keyword>
<feature type="non-terminal residue" evidence="1">
    <location>
        <position position="282"/>
    </location>
</feature>
<name>A0ACA9MS01_9GLOM</name>
<gene>
    <name evidence="1" type="ORF">SCALOS_LOCUS6700</name>
</gene>